<evidence type="ECO:0000313" key="2">
    <source>
        <dbReference type="EMBL" id="KAL1884900.1"/>
    </source>
</evidence>
<dbReference type="InterPro" id="IPR006045">
    <property type="entry name" value="Cupin_1"/>
</dbReference>
<evidence type="ECO:0000259" key="1">
    <source>
        <dbReference type="Pfam" id="PF00190"/>
    </source>
</evidence>
<name>A0ABR3YA92_9EURO</name>
<dbReference type="Pfam" id="PF00190">
    <property type="entry name" value="Cupin_1"/>
    <property type="match status" value="1"/>
</dbReference>
<dbReference type="Gene3D" id="2.60.120.10">
    <property type="entry name" value="Jelly Rolls"/>
    <property type="match status" value="1"/>
</dbReference>
<dbReference type="PANTHER" id="PTHR36448:SF3">
    <property type="entry name" value="CUPIN TYPE-2 DOMAIN-CONTAINING PROTEIN"/>
    <property type="match status" value="1"/>
</dbReference>
<organism evidence="2 3">
    <name type="scientific">Paecilomyces lecythidis</name>
    <dbReference type="NCBI Taxonomy" id="3004212"/>
    <lineage>
        <taxon>Eukaryota</taxon>
        <taxon>Fungi</taxon>
        <taxon>Dikarya</taxon>
        <taxon>Ascomycota</taxon>
        <taxon>Pezizomycotina</taxon>
        <taxon>Eurotiomycetes</taxon>
        <taxon>Eurotiomycetidae</taxon>
        <taxon>Eurotiales</taxon>
        <taxon>Thermoascaceae</taxon>
        <taxon>Paecilomyces</taxon>
    </lineage>
</organism>
<dbReference type="InterPro" id="IPR047121">
    <property type="entry name" value="YjiB-like"/>
</dbReference>
<dbReference type="PANTHER" id="PTHR36448">
    <property type="entry name" value="BLR7373 PROTEIN"/>
    <property type="match status" value="1"/>
</dbReference>
<dbReference type="Proteomes" id="UP001583193">
    <property type="component" value="Unassembled WGS sequence"/>
</dbReference>
<protein>
    <recommendedName>
        <fullName evidence="1">Cupin type-1 domain-containing protein</fullName>
    </recommendedName>
</protein>
<dbReference type="InterPro" id="IPR011051">
    <property type="entry name" value="RmlC_Cupin_sf"/>
</dbReference>
<dbReference type="CDD" id="cd02219">
    <property type="entry name" value="cupin_YjlB-like"/>
    <property type="match status" value="1"/>
</dbReference>
<dbReference type="InterPro" id="IPR014710">
    <property type="entry name" value="RmlC-like_jellyroll"/>
</dbReference>
<accession>A0ABR3YA92</accession>
<sequence length="228" mass="25410">MASRVITYDIKPTRLVPNSPKPLLLYKNCFIRDGKVDATLAYDTFKKNGWNAQWVTTYGHYQRSHYHPATHEVMVVLSGPGTIRWGTADLNDDPQKHTYGIPGRDYEGGGAFVNVDAGDLFVIPAGVAHKSFNPKTPNPDPECLTGGEAHRIESDDPRKFVGELKVSGFTMMGAYPQSMSWGWAEGGAHVGRYQSVWDVENPKLDPYFGDKGGINIYWNRRSASLRNC</sequence>
<feature type="domain" description="Cupin type-1" evidence="1">
    <location>
        <begin position="65"/>
        <end position="137"/>
    </location>
</feature>
<comment type="caution">
    <text evidence="2">The sequence shown here is derived from an EMBL/GenBank/DDBJ whole genome shotgun (WGS) entry which is preliminary data.</text>
</comment>
<dbReference type="EMBL" id="JAVDPF010000003">
    <property type="protein sequence ID" value="KAL1884900.1"/>
    <property type="molecule type" value="Genomic_DNA"/>
</dbReference>
<dbReference type="SUPFAM" id="SSF51182">
    <property type="entry name" value="RmlC-like cupins"/>
    <property type="match status" value="1"/>
</dbReference>
<reference evidence="2 3" key="1">
    <citation type="journal article" date="2024" name="IMA Fungus">
        <title>IMA Genome - F19 : A genome assembly and annotation guide to empower mycologists, including annotated draft genome sequences of Ceratocystis pirilliformis, Diaporthe australafricana, Fusarium ophioides, Paecilomyces lecythidis, and Sporothrix stenoceras.</title>
        <authorList>
            <person name="Aylward J."/>
            <person name="Wilson A.M."/>
            <person name="Visagie C.M."/>
            <person name="Spraker J."/>
            <person name="Barnes I."/>
            <person name="Buitendag C."/>
            <person name="Ceriani C."/>
            <person name="Del Mar Angel L."/>
            <person name="du Plessis D."/>
            <person name="Fuchs T."/>
            <person name="Gasser K."/>
            <person name="Kramer D."/>
            <person name="Li W."/>
            <person name="Munsamy K."/>
            <person name="Piso A."/>
            <person name="Price J.L."/>
            <person name="Sonnekus B."/>
            <person name="Thomas C."/>
            <person name="van der Nest A."/>
            <person name="van Dijk A."/>
            <person name="van Heerden A."/>
            <person name="van Vuuren N."/>
            <person name="Yilmaz N."/>
            <person name="Duong T.A."/>
            <person name="van der Merwe N.A."/>
            <person name="Wingfield M.J."/>
            <person name="Wingfield B.D."/>
        </authorList>
    </citation>
    <scope>NUCLEOTIDE SEQUENCE [LARGE SCALE GENOMIC DNA]</scope>
    <source>
        <strain evidence="2 3">CMW 18167</strain>
    </source>
</reference>
<keyword evidence="3" id="KW-1185">Reference proteome</keyword>
<gene>
    <name evidence="2" type="ORF">Plec18167_001556</name>
</gene>
<evidence type="ECO:0000313" key="3">
    <source>
        <dbReference type="Proteomes" id="UP001583193"/>
    </source>
</evidence>
<proteinExistence type="predicted"/>